<protein>
    <recommendedName>
        <fullName evidence="3">GDP-L-fucose synthase</fullName>
        <ecNumber evidence="3">1.1.1.271</ecNumber>
    </recommendedName>
</protein>
<evidence type="ECO:0000256" key="6">
    <source>
        <dbReference type="ARBA" id="ARBA00023235"/>
    </source>
</evidence>
<dbReference type="GO" id="GO:0042351">
    <property type="term" value="P:'de novo' GDP-L-fucose biosynthetic process"/>
    <property type="evidence" value="ECO:0007669"/>
    <property type="project" value="UniProtKB-UniPathway"/>
</dbReference>
<dbReference type="Gramene" id="PAN23035">
    <property type="protein sequence ID" value="PAN23035"/>
    <property type="gene ID" value="PAHAL_4G063400"/>
</dbReference>
<keyword evidence="6" id="KW-0413">Isomerase</keyword>
<dbReference type="PANTHER" id="PTHR43238">
    <property type="entry name" value="GDP-L-FUCOSE SYNTHASE"/>
    <property type="match status" value="1"/>
</dbReference>
<dbReference type="GO" id="GO:0016853">
    <property type="term" value="F:isomerase activity"/>
    <property type="evidence" value="ECO:0007669"/>
    <property type="project" value="UniProtKB-KW"/>
</dbReference>
<keyword evidence="4" id="KW-0521">NADP</keyword>
<dbReference type="InterPro" id="IPR036291">
    <property type="entry name" value="NAD(P)-bd_dom_sf"/>
</dbReference>
<dbReference type="UniPathway" id="UPA00128">
    <property type="reaction ID" value="UER00191"/>
</dbReference>
<dbReference type="EC" id="1.1.1.271" evidence="3"/>
<dbReference type="Proteomes" id="UP000243499">
    <property type="component" value="Chromosome 4"/>
</dbReference>
<comment type="pathway">
    <text evidence="1">Nucleotide-sugar biosynthesis; GDP-L-fucose biosynthesis via de novo pathway; GDP-L-fucose from GDP-alpha-D-mannose: step 2/2.</text>
</comment>
<comment type="similarity">
    <text evidence="2">Belongs to the NAD(P)-dependent epimerase/dehydratase family. Fucose synthase subfamily.</text>
</comment>
<name>A0A2S3HHH1_9POAL</name>
<proteinExistence type="inferred from homology"/>
<dbReference type="HAMAP" id="MF_00956">
    <property type="entry name" value="GDP_fucose_synth"/>
    <property type="match status" value="1"/>
</dbReference>
<feature type="domain" description="NAD-dependent epimerase/dehydratase" evidence="7">
    <location>
        <begin position="27"/>
        <end position="259"/>
    </location>
</feature>
<dbReference type="SUPFAM" id="SSF51735">
    <property type="entry name" value="NAD(P)-binding Rossmann-fold domains"/>
    <property type="match status" value="1"/>
</dbReference>
<dbReference type="AlphaFoldDB" id="A0A2S3HHH1"/>
<accession>A0A2S3HHH1</accession>
<evidence type="ECO:0000256" key="1">
    <source>
        <dbReference type="ARBA" id="ARBA00004883"/>
    </source>
</evidence>
<evidence type="ECO:0000256" key="2">
    <source>
        <dbReference type="ARBA" id="ARBA00005959"/>
    </source>
</evidence>
<dbReference type="EMBL" id="CM008049">
    <property type="protein sequence ID" value="PAN23035.1"/>
    <property type="molecule type" value="Genomic_DNA"/>
</dbReference>
<dbReference type="CDD" id="cd05239">
    <property type="entry name" value="GDP_FS_SDR_e"/>
    <property type="match status" value="1"/>
</dbReference>
<dbReference type="PANTHER" id="PTHR43238:SF6">
    <property type="entry name" value="GDP-L-FUCOSE SYNTHASE 2-RELATED"/>
    <property type="match status" value="1"/>
</dbReference>
<evidence type="ECO:0000259" key="7">
    <source>
        <dbReference type="Pfam" id="PF01370"/>
    </source>
</evidence>
<organism evidence="8">
    <name type="scientific">Panicum hallii</name>
    <dbReference type="NCBI Taxonomy" id="206008"/>
    <lineage>
        <taxon>Eukaryota</taxon>
        <taxon>Viridiplantae</taxon>
        <taxon>Streptophyta</taxon>
        <taxon>Embryophyta</taxon>
        <taxon>Tracheophyta</taxon>
        <taxon>Spermatophyta</taxon>
        <taxon>Magnoliopsida</taxon>
        <taxon>Liliopsida</taxon>
        <taxon>Poales</taxon>
        <taxon>Poaceae</taxon>
        <taxon>PACMAD clade</taxon>
        <taxon>Panicoideae</taxon>
        <taxon>Panicodae</taxon>
        <taxon>Paniceae</taxon>
        <taxon>Panicinae</taxon>
        <taxon>Panicum</taxon>
        <taxon>Panicum sect. Panicum</taxon>
    </lineage>
</organism>
<dbReference type="InterPro" id="IPR001509">
    <property type="entry name" value="Epimerase_deHydtase"/>
</dbReference>
<dbReference type="GO" id="GO:0050577">
    <property type="term" value="F:GDP-L-fucose synthase activity"/>
    <property type="evidence" value="ECO:0007669"/>
    <property type="project" value="UniProtKB-EC"/>
</dbReference>
<reference evidence="8" key="1">
    <citation type="submission" date="2018-04" db="EMBL/GenBank/DDBJ databases">
        <title>WGS assembly of Panicum hallii.</title>
        <authorList>
            <person name="Lovell J."/>
            <person name="Jenkins J."/>
            <person name="Lowry D."/>
            <person name="Mamidi S."/>
            <person name="Sreedasyam A."/>
            <person name="Weng X."/>
            <person name="Barry K."/>
            <person name="Bonette J."/>
            <person name="Campitelli B."/>
            <person name="Daum C."/>
            <person name="Gordon S."/>
            <person name="Gould B."/>
            <person name="Lipzen A."/>
            <person name="Macqueen A."/>
            <person name="Palacio-Mejia J."/>
            <person name="Plott C."/>
            <person name="Shakirov E."/>
            <person name="Shu S."/>
            <person name="Yoshinaga Y."/>
            <person name="Zane M."/>
            <person name="Rokhsar D."/>
            <person name="Grimwood J."/>
            <person name="Schmutz J."/>
            <person name="Juenger T."/>
        </authorList>
    </citation>
    <scope>NUCLEOTIDE SEQUENCE [LARGE SCALE GENOMIC DNA]</scope>
    <source>
        <strain evidence="8">FIL2</strain>
    </source>
</reference>
<gene>
    <name evidence="8" type="ORF">PAHAL_4G063400</name>
</gene>
<dbReference type="InterPro" id="IPR028614">
    <property type="entry name" value="GDP_fucose/colitose_synth"/>
</dbReference>
<sequence length="339" mass="36762">MPSHEAPHAATGNDGSSSFLADKSAKVFLAGHKGMLGSAVHRRLTALGFTNVVGRSRAELDLTCEAAVRKFFDAERIRYVILAAGKVGGLHASSAAPVDFMTENLRITTNVLAAARLCGTVRKLLFLATSAVYPVDAPQPIPESTLLAGPPAPGNEWYAIPKIVGIKMCQAYRAELGMDAIVAAPNNLYGPREPFPSESSHVIPALIRRFHRAKAAGAPEVAVWGSGLQLREFTHADDAADTIVLLMDRYSGAEHINVGSGREVTVRELAEMVREVVGYQGRIVWDTSRPDGVMRRLLDSSKMRAMGWEPKVELRDGLKKLYEGYLRGSVVTNVESMNR</sequence>
<dbReference type="Gene3D" id="3.40.50.720">
    <property type="entry name" value="NAD(P)-binding Rossmann-like Domain"/>
    <property type="match status" value="1"/>
</dbReference>
<keyword evidence="5" id="KW-0560">Oxidoreductase</keyword>
<evidence type="ECO:0000256" key="3">
    <source>
        <dbReference type="ARBA" id="ARBA00012371"/>
    </source>
</evidence>
<dbReference type="Gene3D" id="3.90.25.10">
    <property type="entry name" value="UDP-galactose 4-epimerase, domain 1"/>
    <property type="match status" value="1"/>
</dbReference>
<evidence type="ECO:0000256" key="4">
    <source>
        <dbReference type="ARBA" id="ARBA00022857"/>
    </source>
</evidence>
<evidence type="ECO:0000256" key="5">
    <source>
        <dbReference type="ARBA" id="ARBA00023002"/>
    </source>
</evidence>
<evidence type="ECO:0000313" key="8">
    <source>
        <dbReference type="EMBL" id="PAN23035.1"/>
    </source>
</evidence>
<dbReference type="Pfam" id="PF01370">
    <property type="entry name" value="Epimerase"/>
    <property type="match status" value="1"/>
</dbReference>